<dbReference type="PATRIC" id="fig|1423784.4.peg.820"/>
<feature type="signal peptide" evidence="1">
    <location>
        <begin position="1"/>
        <end position="22"/>
    </location>
</feature>
<keyword evidence="1" id="KW-0732">Signal</keyword>
<dbReference type="AlphaFoldDB" id="A0A0R1YTP7"/>
<dbReference type="EMBL" id="AZGK01000016">
    <property type="protein sequence ID" value="KRM45466.1"/>
    <property type="molecule type" value="Genomic_DNA"/>
</dbReference>
<dbReference type="Proteomes" id="UP000051957">
    <property type="component" value="Unassembled WGS sequence"/>
</dbReference>
<comment type="caution">
    <text evidence="2">The sequence shown here is derived from an EMBL/GenBank/DDBJ whole genome shotgun (WGS) entry which is preliminary data.</text>
</comment>
<evidence type="ECO:0000313" key="2">
    <source>
        <dbReference type="EMBL" id="KRM45466.1"/>
    </source>
</evidence>
<evidence type="ECO:0000256" key="1">
    <source>
        <dbReference type="SAM" id="SignalP"/>
    </source>
</evidence>
<reference evidence="2 3" key="1">
    <citation type="journal article" date="2015" name="Genome Announc.">
        <title>Expanding the biotechnology potential of lactobacilli through comparative genomics of 213 strains and associated genera.</title>
        <authorList>
            <person name="Sun Z."/>
            <person name="Harris H.M."/>
            <person name="McCann A."/>
            <person name="Guo C."/>
            <person name="Argimon S."/>
            <person name="Zhang W."/>
            <person name="Yang X."/>
            <person name="Jeffery I.B."/>
            <person name="Cooney J.C."/>
            <person name="Kagawa T.F."/>
            <person name="Liu W."/>
            <person name="Song Y."/>
            <person name="Salvetti E."/>
            <person name="Wrobel A."/>
            <person name="Rasinkangas P."/>
            <person name="Parkhill J."/>
            <person name="Rea M.C."/>
            <person name="O'Sullivan O."/>
            <person name="Ritari J."/>
            <person name="Douillard F.P."/>
            <person name="Paul Ross R."/>
            <person name="Yang R."/>
            <person name="Briner A.E."/>
            <person name="Felis G.E."/>
            <person name="de Vos W.M."/>
            <person name="Barrangou R."/>
            <person name="Klaenhammer T.R."/>
            <person name="Caufield P.W."/>
            <person name="Cui Y."/>
            <person name="Zhang H."/>
            <person name="O'Toole P.W."/>
        </authorList>
    </citation>
    <scope>NUCLEOTIDE SEQUENCE [LARGE SCALE GENOMIC DNA]</scope>
    <source>
        <strain evidence="2 3">DSM 5707</strain>
    </source>
</reference>
<gene>
    <name evidence="2" type="ORF">FC51_GL000816</name>
</gene>
<proteinExistence type="predicted"/>
<evidence type="ECO:0008006" key="4">
    <source>
        <dbReference type="Google" id="ProtNLM"/>
    </source>
</evidence>
<sequence>MIMKKFATIITVASLALPIAFAAPMAVSAATTPTTTTAKTKGTTYTIAKNGVKNFKAKSYHIKKNITLYKGFFYADAGKVTFTPKGKLTKAITYKVTRSVKVAATKTSKAKTFLYVKGYGYVLSTQITKGSYMAAD</sequence>
<evidence type="ECO:0000313" key="3">
    <source>
        <dbReference type="Proteomes" id="UP000051957"/>
    </source>
</evidence>
<name>A0A0R1YTP7_9LACO</name>
<accession>A0A0R1YTP7</accession>
<organism evidence="2 3">
    <name type="scientific">Lentilactobacillus parabuchneri DSM 5707 = NBRC 107865</name>
    <dbReference type="NCBI Taxonomy" id="1423784"/>
    <lineage>
        <taxon>Bacteria</taxon>
        <taxon>Bacillati</taxon>
        <taxon>Bacillota</taxon>
        <taxon>Bacilli</taxon>
        <taxon>Lactobacillales</taxon>
        <taxon>Lactobacillaceae</taxon>
        <taxon>Lentilactobacillus</taxon>
    </lineage>
</organism>
<protein>
    <recommendedName>
        <fullName evidence="4">Surface layer protein A domain-containing protein</fullName>
    </recommendedName>
</protein>
<feature type="chain" id="PRO_5038486649" description="Surface layer protein A domain-containing protein" evidence="1">
    <location>
        <begin position="23"/>
        <end position="136"/>
    </location>
</feature>